<dbReference type="AlphaFoldDB" id="A0A151JY13"/>
<dbReference type="EMBL" id="KQ981515">
    <property type="protein sequence ID" value="KYN40789.1"/>
    <property type="molecule type" value="Genomic_DNA"/>
</dbReference>
<keyword evidence="2" id="KW-1185">Reference proteome</keyword>
<proteinExistence type="predicted"/>
<gene>
    <name evidence="1" type="ORF">ALC56_04829</name>
</gene>
<name>A0A151JY13_9HYME</name>
<sequence length="103" mass="11295">MIGDPQRIKILFAGAYVWCGALTIDTLEVARWYTARHGLHLHSFGAMHSLFGPQNIGQNGLHTLFVSSKTYPNLQVHTPGLVHMPVPQSGSQIGSQTLVFTIL</sequence>
<protein>
    <submittedName>
        <fullName evidence="1">Uncharacterized protein</fullName>
    </submittedName>
</protein>
<evidence type="ECO:0000313" key="1">
    <source>
        <dbReference type="EMBL" id="KYN40789.1"/>
    </source>
</evidence>
<dbReference type="Proteomes" id="UP000078541">
    <property type="component" value="Unassembled WGS sequence"/>
</dbReference>
<evidence type="ECO:0000313" key="2">
    <source>
        <dbReference type="Proteomes" id="UP000078541"/>
    </source>
</evidence>
<organism evidence="1 2">
    <name type="scientific">Trachymyrmex septentrionalis</name>
    <dbReference type="NCBI Taxonomy" id="34720"/>
    <lineage>
        <taxon>Eukaryota</taxon>
        <taxon>Metazoa</taxon>
        <taxon>Ecdysozoa</taxon>
        <taxon>Arthropoda</taxon>
        <taxon>Hexapoda</taxon>
        <taxon>Insecta</taxon>
        <taxon>Pterygota</taxon>
        <taxon>Neoptera</taxon>
        <taxon>Endopterygota</taxon>
        <taxon>Hymenoptera</taxon>
        <taxon>Apocrita</taxon>
        <taxon>Aculeata</taxon>
        <taxon>Formicoidea</taxon>
        <taxon>Formicidae</taxon>
        <taxon>Myrmicinae</taxon>
        <taxon>Trachymyrmex</taxon>
    </lineage>
</organism>
<reference evidence="1 2" key="1">
    <citation type="submission" date="2016-03" db="EMBL/GenBank/DDBJ databases">
        <title>Trachymyrmex septentrionalis WGS genome.</title>
        <authorList>
            <person name="Nygaard S."/>
            <person name="Hu H."/>
            <person name="Boomsma J."/>
            <person name="Zhang G."/>
        </authorList>
    </citation>
    <scope>NUCLEOTIDE SEQUENCE [LARGE SCALE GENOMIC DNA]</scope>
    <source>
        <strain evidence="1">Tsep2-gDNA-1</strain>
        <tissue evidence="1">Whole body</tissue>
    </source>
</reference>
<accession>A0A151JY13</accession>